<name>A0A0H5RHL5_9EUKA</name>
<keyword evidence="1" id="KW-0472">Membrane</keyword>
<feature type="non-terminal residue" evidence="2">
    <location>
        <position position="1"/>
    </location>
</feature>
<keyword evidence="1" id="KW-0812">Transmembrane</keyword>
<feature type="transmembrane region" description="Helical" evidence="1">
    <location>
        <begin position="27"/>
        <end position="48"/>
    </location>
</feature>
<evidence type="ECO:0000313" key="2">
    <source>
        <dbReference type="EMBL" id="CRZ13022.1"/>
    </source>
</evidence>
<reference evidence="2" key="1">
    <citation type="submission" date="2015-04" db="EMBL/GenBank/DDBJ databases">
        <title>The genome sequence of the plant pathogenic Rhizarian Plasmodiophora brassicae reveals insights in its biotrophic life cycle and the origin of chitin synthesis.</title>
        <authorList>
            <person name="Schwelm A."/>
            <person name="Fogelqvist J."/>
            <person name="Knaust A."/>
            <person name="Julke S."/>
            <person name="Lilja T."/>
            <person name="Dhandapani V."/>
            <person name="Bonilla-Rosso G."/>
            <person name="Karlsson M."/>
            <person name="Shevchenko A."/>
            <person name="Choi S.R."/>
            <person name="Kim H.G."/>
            <person name="Park J.Y."/>
            <person name="Lim Y.P."/>
            <person name="Ludwig-Muller J."/>
            <person name="Dixelius C."/>
        </authorList>
    </citation>
    <scope>NUCLEOTIDE SEQUENCE</scope>
    <source>
        <tissue evidence="2">Potato root galls</tissue>
    </source>
</reference>
<sequence>GVLFSLLCAVCTRVCILMSVLCSSWSFQPTILLCLLLFSILLPVAKLIRFFSSQERSLSCLSFNGCVNGCRTDDRCSIPFVYVSCKTLVSADPIARVIISGGIRNQT</sequence>
<dbReference type="AlphaFoldDB" id="A0A0H5RHL5"/>
<proteinExistence type="predicted"/>
<dbReference type="EMBL" id="HACM01012580">
    <property type="protein sequence ID" value="CRZ13022.1"/>
    <property type="molecule type" value="Transcribed_RNA"/>
</dbReference>
<keyword evidence="1" id="KW-1133">Transmembrane helix</keyword>
<protein>
    <submittedName>
        <fullName evidence="2">Uncharacterized protein</fullName>
    </submittedName>
</protein>
<accession>A0A0H5RHL5</accession>
<evidence type="ECO:0000256" key="1">
    <source>
        <dbReference type="SAM" id="Phobius"/>
    </source>
</evidence>
<organism evidence="2">
    <name type="scientific">Spongospora subterranea</name>
    <dbReference type="NCBI Taxonomy" id="70186"/>
    <lineage>
        <taxon>Eukaryota</taxon>
        <taxon>Sar</taxon>
        <taxon>Rhizaria</taxon>
        <taxon>Endomyxa</taxon>
        <taxon>Phytomyxea</taxon>
        <taxon>Plasmodiophorida</taxon>
        <taxon>Plasmodiophoridae</taxon>
        <taxon>Spongospora</taxon>
    </lineage>
</organism>